<dbReference type="Proteomes" id="UP001174909">
    <property type="component" value="Unassembled WGS sequence"/>
</dbReference>
<dbReference type="GO" id="GO:0004333">
    <property type="term" value="F:fumarate hydratase activity"/>
    <property type="evidence" value="ECO:0007669"/>
    <property type="project" value="UniProtKB-EC"/>
</dbReference>
<dbReference type="GO" id="GO:0006106">
    <property type="term" value="P:fumarate metabolic process"/>
    <property type="evidence" value="ECO:0007669"/>
    <property type="project" value="InterPro"/>
</dbReference>
<dbReference type="Pfam" id="PF00206">
    <property type="entry name" value="Lyase_1"/>
    <property type="match status" value="1"/>
</dbReference>
<dbReference type="PANTHER" id="PTHR11444:SF22">
    <property type="entry name" value="FUMARATE HYDRATASE CLASS II"/>
    <property type="match status" value="1"/>
</dbReference>
<evidence type="ECO:0000259" key="3">
    <source>
        <dbReference type="Pfam" id="PF00206"/>
    </source>
</evidence>
<dbReference type="EMBL" id="CASHTH010001270">
    <property type="protein sequence ID" value="CAI8013525.1"/>
    <property type="molecule type" value="Genomic_DNA"/>
</dbReference>
<feature type="domain" description="Fumarate lyase N-terminal" evidence="3">
    <location>
        <begin position="16"/>
        <end position="320"/>
    </location>
</feature>
<evidence type="ECO:0000313" key="5">
    <source>
        <dbReference type="Proteomes" id="UP001174909"/>
    </source>
</evidence>
<dbReference type="FunFam" id="1.10.275.10:FF:000001">
    <property type="entry name" value="Fumarate hydratase, mitochondrial"/>
    <property type="match status" value="1"/>
</dbReference>
<dbReference type="Gene3D" id="1.10.275.10">
    <property type="entry name" value="Fumarase/aspartase (N-terminal domain)"/>
    <property type="match status" value="1"/>
</dbReference>
<organism evidence="4 5">
    <name type="scientific">Geodia barretti</name>
    <name type="common">Barrett's horny sponge</name>
    <dbReference type="NCBI Taxonomy" id="519541"/>
    <lineage>
        <taxon>Eukaryota</taxon>
        <taxon>Metazoa</taxon>
        <taxon>Porifera</taxon>
        <taxon>Demospongiae</taxon>
        <taxon>Heteroscleromorpha</taxon>
        <taxon>Tetractinellida</taxon>
        <taxon>Astrophorina</taxon>
        <taxon>Geodiidae</taxon>
        <taxon>Geodia</taxon>
    </lineage>
</organism>
<evidence type="ECO:0000256" key="1">
    <source>
        <dbReference type="ARBA" id="ARBA00009084"/>
    </source>
</evidence>
<evidence type="ECO:0000313" key="4">
    <source>
        <dbReference type="EMBL" id="CAI8013525.1"/>
    </source>
</evidence>
<accession>A0AA35WGI9</accession>
<evidence type="ECO:0000256" key="2">
    <source>
        <dbReference type="ARBA" id="ARBA00012921"/>
    </source>
</evidence>
<sequence length="320" mass="34099">MTTSNSNVRIERDSMGQMEVPADALYGASTMRAVLNFPISDLRFPLTFIRALGLIKQSAAKTNMSLGALDESLGAAIVEAAQEVIEGKFDGHFVLDVFQTGSGTSTNTNANEVIANRASQIMGGDLGSRLVHPNDHVNLGQSSNDVIPTAMHLAALLAIKEDLIPGLEFLRDELQKKSDEFWPVIKTGRTHLQDATPVRLGQEFLGYAGQAENGIRRLRRAQDALAEVALGGTAVGTGVNTHPEFSARTCQTLSEVAGVSVRETDNHFQAQSTLDAVVEASGELKTIAVSLHKIANDIRFIACGPRAGLGEITRPRGAAG</sequence>
<dbReference type="SUPFAM" id="SSF48557">
    <property type="entry name" value="L-aspartase-like"/>
    <property type="match status" value="1"/>
</dbReference>
<dbReference type="AlphaFoldDB" id="A0AA35WGI9"/>
<proteinExistence type="inferred from homology"/>
<comment type="caution">
    <text evidence="4">The sequence shown here is derived from an EMBL/GenBank/DDBJ whole genome shotgun (WGS) entry which is preliminary data.</text>
</comment>
<protein>
    <recommendedName>
        <fullName evidence="2">fumarate hydratase</fullName>
        <ecNumber evidence="2">4.2.1.2</ecNumber>
    </recommendedName>
</protein>
<dbReference type="PRINTS" id="PR00149">
    <property type="entry name" value="FUMRATELYASE"/>
</dbReference>
<dbReference type="InterPro" id="IPR022761">
    <property type="entry name" value="Fumarate_lyase_N"/>
</dbReference>
<dbReference type="Gene3D" id="1.20.200.10">
    <property type="entry name" value="Fumarase/aspartase (Central domain)"/>
    <property type="match status" value="1"/>
</dbReference>
<gene>
    <name evidence="4" type="ORF">GBAR_LOCUS8564</name>
</gene>
<dbReference type="InterPro" id="IPR024083">
    <property type="entry name" value="Fumarase/histidase_N"/>
</dbReference>
<dbReference type="EC" id="4.2.1.2" evidence="2"/>
<dbReference type="InterPro" id="IPR005677">
    <property type="entry name" value="Fum_hydII"/>
</dbReference>
<comment type="similarity">
    <text evidence="1">Belongs to the class-II fumarase/aspartase family. Fumarase subfamily.</text>
</comment>
<dbReference type="InterPro" id="IPR008948">
    <property type="entry name" value="L-Aspartase-like"/>
</dbReference>
<dbReference type="InterPro" id="IPR000362">
    <property type="entry name" value="Fumarate_lyase_fam"/>
</dbReference>
<name>A0AA35WGI9_GEOBA</name>
<keyword evidence="5" id="KW-1185">Reference proteome</keyword>
<dbReference type="PANTHER" id="PTHR11444">
    <property type="entry name" value="ASPARTATEAMMONIA/ARGININOSUCCINATE/ADENYLOSUCCINATE LYASE"/>
    <property type="match status" value="1"/>
</dbReference>
<reference evidence="4" key="1">
    <citation type="submission" date="2023-03" db="EMBL/GenBank/DDBJ databases">
        <authorList>
            <person name="Steffen K."/>
            <person name="Cardenas P."/>
        </authorList>
    </citation>
    <scope>NUCLEOTIDE SEQUENCE</scope>
</reference>